<dbReference type="InterPro" id="IPR031975">
    <property type="entry name" value="Pilin_GH"/>
</dbReference>
<dbReference type="PANTHER" id="PTHR30093">
    <property type="entry name" value="GENERAL SECRETION PATHWAY PROTEIN G"/>
    <property type="match status" value="1"/>
</dbReference>
<gene>
    <name evidence="7" type="primary">fimA_1</name>
    <name evidence="7" type="ORF">C1752_03603</name>
</gene>
<feature type="transmembrane region" description="Helical" evidence="6">
    <location>
        <begin position="12"/>
        <end position="37"/>
    </location>
</feature>
<keyword evidence="4 6" id="KW-1133">Transmembrane helix</keyword>
<dbReference type="NCBIfam" id="TIGR02532">
    <property type="entry name" value="IV_pilin_GFxxxE"/>
    <property type="match status" value="1"/>
</dbReference>
<proteinExistence type="predicted"/>
<organism evidence="7 8">
    <name type="scientific">Acaryochloris thomasi RCC1774</name>
    <dbReference type="NCBI Taxonomy" id="1764569"/>
    <lineage>
        <taxon>Bacteria</taxon>
        <taxon>Bacillati</taxon>
        <taxon>Cyanobacteriota</taxon>
        <taxon>Cyanophyceae</taxon>
        <taxon>Acaryochloridales</taxon>
        <taxon>Acaryochloridaceae</taxon>
        <taxon>Acaryochloris</taxon>
        <taxon>Acaryochloris thomasi</taxon>
    </lineage>
</organism>
<dbReference type="Pfam" id="PF16734">
    <property type="entry name" value="Pilin_GH"/>
    <property type="match status" value="1"/>
</dbReference>
<evidence type="ECO:0000256" key="3">
    <source>
        <dbReference type="ARBA" id="ARBA00022692"/>
    </source>
</evidence>
<accession>A0A2W1JLZ6</accession>
<dbReference type="InterPro" id="IPR012902">
    <property type="entry name" value="N_methyl_site"/>
</dbReference>
<dbReference type="InterPro" id="IPR045584">
    <property type="entry name" value="Pilin-like"/>
</dbReference>
<dbReference type="SUPFAM" id="SSF54523">
    <property type="entry name" value="Pili subunits"/>
    <property type="match status" value="1"/>
</dbReference>
<evidence type="ECO:0000313" key="7">
    <source>
        <dbReference type="EMBL" id="PZD72485.1"/>
    </source>
</evidence>
<protein>
    <submittedName>
        <fullName evidence="7">Fimbrial protein</fullName>
    </submittedName>
</protein>
<comment type="subcellular location">
    <subcellularLocation>
        <location evidence="1">Membrane</location>
        <topology evidence="1">Single-pass membrane protein</topology>
    </subcellularLocation>
</comment>
<dbReference type="PROSITE" id="PS00409">
    <property type="entry name" value="PROKAR_NTER_METHYL"/>
    <property type="match status" value="1"/>
</dbReference>
<dbReference type="Proteomes" id="UP000248857">
    <property type="component" value="Unassembled WGS sequence"/>
</dbReference>
<name>A0A2W1JLZ6_9CYAN</name>
<dbReference type="GO" id="GO:0015628">
    <property type="term" value="P:protein secretion by the type II secretion system"/>
    <property type="evidence" value="ECO:0007669"/>
    <property type="project" value="InterPro"/>
</dbReference>
<comment type="caution">
    <text evidence="7">The sequence shown here is derived from an EMBL/GenBank/DDBJ whole genome shotgun (WGS) entry which is preliminary data.</text>
</comment>
<dbReference type="PANTHER" id="PTHR30093:SF44">
    <property type="entry name" value="TYPE II SECRETION SYSTEM CORE PROTEIN G"/>
    <property type="match status" value="1"/>
</dbReference>
<evidence type="ECO:0000256" key="2">
    <source>
        <dbReference type="ARBA" id="ARBA00022481"/>
    </source>
</evidence>
<dbReference type="GO" id="GO:0015627">
    <property type="term" value="C:type II protein secretion system complex"/>
    <property type="evidence" value="ECO:0007669"/>
    <property type="project" value="InterPro"/>
</dbReference>
<dbReference type="PRINTS" id="PR00813">
    <property type="entry name" value="BCTERIALGSPG"/>
</dbReference>
<dbReference type="RefSeq" id="WP_110987015.1">
    <property type="nucleotide sequence ID" value="NZ_CAWNWM010000010.1"/>
</dbReference>
<dbReference type="Gene3D" id="3.30.700.10">
    <property type="entry name" value="Glycoprotein, Type 4 Pilin"/>
    <property type="match status" value="1"/>
</dbReference>
<evidence type="ECO:0000256" key="6">
    <source>
        <dbReference type="SAM" id="Phobius"/>
    </source>
</evidence>
<keyword evidence="8" id="KW-1185">Reference proteome</keyword>
<sequence>MLMLNLLYRNKGFTLIELLVAIVIIGALGAIALPSYLNQASKAKGSEAKSHLGNIKTAQAAYRLETNAFATSLGDLDVRVTGKFYTYSVEGTPTSLYAEHRAVPGAGNNDLRRYASAVSQPNESVLTSVICQSDSSLGSGGTVNVVDTTLACDTGSSKID</sequence>
<dbReference type="GO" id="GO:0016020">
    <property type="term" value="C:membrane"/>
    <property type="evidence" value="ECO:0007669"/>
    <property type="project" value="UniProtKB-SubCell"/>
</dbReference>
<dbReference type="AlphaFoldDB" id="A0A2W1JLZ6"/>
<evidence type="ECO:0000256" key="1">
    <source>
        <dbReference type="ARBA" id="ARBA00004167"/>
    </source>
</evidence>
<evidence type="ECO:0000313" key="8">
    <source>
        <dbReference type="Proteomes" id="UP000248857"/>
    </source>
</evidence>
<dbReference type="OrthoDB" id="467711at2"/>
<keyword evidence="3 6" id="KW-0812">Transmembrane</keyword>
<evidence type="ECO:0000256" key="4">
    <source>
        <dbReference type="ARBA" id="ARBA00022989"/>
    </source>
</evidence>
<evidence type="ECO:0000256" key="5">
    <source>
        <dbReference type="ARBA" id="ARBA00023136"/>
    </source>
</evidence>
<dbReference type="Pfam" id="PF07963">
    <property type="entry name" value="N_methyl"/>
    <property type="match status" value="1"/>
</dbReference>
<keyword evidence="2" id="KW-0488">Methylation</keyword>
<dbReference type="InterPro" id="IPR000983">
    <property type="entry name" value="Bac_GSPG_pilin"/>
</dbReference>
<keyword evidence="5 6" id="KW-0472">Membrane</keyword>
<dbReference type="EMBL" id="PQWO01000010">
    <property type="protein sequence ID" value="PZD72485.1"/>
    <property type="molecule type" value="Genomic_DNA"/>
</dbReference>
<reference evidence="7 8" key="1">
    <citation type="journal article" date="2018" name="Sci. Rep.">
        <title>A novel species of the marine cyanobacterium Acaryochloris with a unique pigment content and lifestyle.</title>
        <authorList>
            <person name="Partensky F."/>
            <person name="Six C."/>
            <person name="Ratin M."/>
            <person name="Garczarek L."/>
            <person name="Vaulot D."/>
            <person name="Probert I."/>
            <person name="Calteau A."/>
            <person name="Gourvil P."/>
            <person name="Marie D."/>
            <person name="Grebert T."/>
            <person name="Bouchier C."/>
            <person name="Le Panse S."/>
            <person name="Gachenot M."/>
            <person name="Rodriguez F."/>
            <person name="Garrido J.L."/>
        </authorList>
    </citation>
    <scope>NUCLEOTIDE SEQUENCE [LARGE SCALE GENOMIC DNA]</scope>
    <source>
        <strain evidence="7 8">RCC1774</strain>
    </source>
</reference>